<protein>
    <submittedName>
        <fullName evidence="2">Jg26515 protein</fullName>
    </submittedName>
</protein>
<comment type="caution">
    <text evidence="2">The sequence shown here is derived from an EMBL/GenBank/DDBJ whole genome shotgun (WGS) entry which is preliminary data.</text>
</comment>
<feature type="non-terminal residue" evidence="2">
    <location>
        <position position="1"/>
    </location>
</feature>
<feature type="region of interest" description="Disordered" evidence="1">
    <location>
        <begin position="1"/>
        <end position="25"/>
    </location>
</feature>
<evidence type="ECO:0000313" key="2">
    <source>
        <dbReference type="EMBL" id="CAH2207417.1"/>
    </source>
</evidence>
<feature type="compositionally biased region" description="Basic and acidic residues" evidence="1">
    <location>
        <begin position="10"/>
        <end position="25"/>
    </location>
</feature>
<dbReference type="AlphaFoldDB" id="A0A8S4QB82"/>
<organism evidence="2 3">
    <name type="scientific">Pararge aegeria aegeria</name>
    <dbReference type="NCBI Taxonomy" id="348720"/>
    <lineage>
        <taxon>Eukaryota</taxon>
        <taxon>Metazoa</taxon>
        <taxon>Ecdysozoa</taxon>
        <taxon>Arthropoda</taxon>
        <taxon>Hexapoda</taxon>
        <taxon>Insecta</taxon>
        <taxon>Pterygota</taxon>
        <taxon>Neoptera</taxon>
        <taxon>Endopterygota</taxon>
        <taxon>Lepidoptera</taxon>
        <taxon>Glossata</taxon>
        <taxon>Ditrysia</taxon>
        <taxon>Papilionoidea</taxon>
        <taxon>Nymphalidae</taxon>
        <taxon>Satyrinae</taxon>
        <taxon>Satyrini</taxon>
        <taxon>Parargina</taxon>
        <taxon>Pararge</taxon>
    </lineage>
</organism>
<sequence length="139" mass="15262">YRALPISVEARPDHPDPQSGEEHDAAWELSSHHAAVDDLKGLREVASAVHHAPPSATRRTVRFPCRTLNHAPSQQGTAPPRFRQKQARALYCSLPGHGEGVRSRLARRSHLQAVHVDYSPLNSQDCGHLLARQTFSSGG</sequence>
<keyword evidence="3" id="KW-1185">Reference proteome</keyword>
<dbReference type="Proteomes" id="UP000838756">
    <property type="component" value="Unassembled WGS sequence"/>
</dbReference>
<gene>
    <name evidence="2" type="primary">jg26515</name>
    <name evidence="2" type="ORF">PAEG_LOCUS39</name>
</gene>
<name>A0A8S4QB82_9NEOP</name>
<reference evidence="2" key="1">
    <citation type="submission" date="2022-03" db="EMBL/GenBank/DDBJ databases">
        <authorList>
            <person name="Lindestad O."/>
        </authorList>
    </citation>
    <scope>NUCLEOTIDE SEQUENCE</scope>
</reference>
<proteinExistence type="predicted"/>
<dbReference type="EMBL" id="CAKXAJ010000127">
    <property type="protein sequence ID" value="CAH2207417.1"/>
    <property type="molecule type" value="Genomic_DNA"/>
</dbReference>
<accession>A0A8S4QB82</accession>
<evidence type="ECO:0000313" key="3">
    <source>
        <dbReference type="Proteomes" id="UP000838756"/>
    </source>
</evidence>
<evidence type="ECO:0000256" key="1">
    <source>
        <dbReference type="SAM" id="MobiDB-lite"/>
    </source>
</evidence>